<dbReference type="PROSITE" id="PS50043">
    <property type="entry name" value="HTH_LUXR_2"/>
    <property type="match status" value="1"/>
</dbReference>
<feature type="domain" description="HTH luxR-type" evidence="4">
    <location>
        <begin position="161"/>
        <end position="226"/>
    </location>
</feature>
<evidence type="ECO:0000313" key="5">
    <source>
        <dbReference type="EMBL" id="PPB81158.1"/>
    </source>
</evidence>
<sequence length="235" mass="25532">MKSDRDHRSGGAGTDRVLFIGSALAFPEVTLRLVRAEFEGVEVSRFDTIEQAIDAGQAASVRMVVLDQKFTEDLADIHDLARSTFGNAHVVLAYDDVSIARPVFQRQQAGMGLSGLRFIPMHSAVGSWISILRLLMAGEVLVPGDLIQPFAMNDSMNGAADASGNPSLTRREIEVLRLVAQGHRNKTIAAMLDVSEHTVKLHIHHLMRKIGVGNRTAAANWFMQNGHAGDEEGPA</sequence>
<dbReference type="InterPro" id="IPR000792">
    <property type="entry name" value="Tscrpt_reg_LuxR_C"/>
</dbReference>
<organism evidence="5 6">
    <name type="scientific">Albidovulum inexpectatum</name>
    <dbReference type="NCBI Taxonomy" id="196587"/>
    <lineage>
        <taxon>Bacteria</taxon>
        <taxon>Pseudomonadati</taxon>
        <taxon>Pseudomonadota</taxon>
        <taxon>Alphaproteobacteria</taxon>
        <taxon>Rhodobacterales</taxon>
        <taxon>Paracoccaceae</taxon>
        <taxon>Albidovulum</taxon>
    </lineage>
</organism>
<dbReference type="InterPro" id="IPR036388">
    <property type="entry name" value="WH-like_DNA-bd_sf"/>
</dbReference>
<keyword evidence="1" id="KW-0805">Transcription regulation</keyword>
<dbReference type="InterPro" id="IPR016032">
    <property type="entry name" value="Sig_transdc_resp-reg_C-effctor"/>
</dbReference>
<dbReference type="AlphaFoldDB" id="A0A2S5JII4"/>
<evidence type="ECO:0000256" key="3">
    <source>
        <dbReference type="ARBA" id="ARBA00023163"/>
    </source>
</evidence>
<dbReference type="Pfam" id="PF00196">
    <property type="entry name" value="GerE"/>
    <property type="match status" value="1"/>
</dbReference>
<dbReference type="SUPFAM" id="SSF46894">
    <property type="entry name" value="C-terminal effector domain of the bipartite response regulators"/>
    <property type="match status" value="1"/>
</dbReference>
<reference evidence="5 6" key="1">
    <citation type="submission" date="2018-01" db="EMBL/GenBank/DDBJ databases">
        <title>Genomic Encyclopedia of Archaeal and Bacterial Type Strains, Phase II (KMG-II): from individual species to whole genera.</title>
        <authorList>
            <person name="Goeker M."/>
        </authorList>
    </citation>
    <scope>NUCLEOTIDE SEQUENCE [LARGE SCALE GENOMIC DNA]</scope>
    <source>
        <strain evidence="5 6">DSM 12048</strain>
    </source>
</reference>
<dbReference type="Gene3D" id="1.10.10.10">
    <property type="entry name" value="Winged helix-like DNA-binding domain superfamily/Winged helix DNA-binding domain"/>
    <property type="match status" value="1"/>
</dbReference>
<dbReference type="Proteomes" id="UP000239736">
    <property type="component" value="Unassembled WGS sequence"/>
</dbReference>
<evidence type="ECO:0000313" key="6">
    <source>
        <dbReference type="Proteomes" id="UP000239736"/>
    </source>
</evidence>
<name>A0A2S5JII4_9RHOB</name>
<evidence type="ECO:0000256" key="1">
    <source>
        <dbReference type="ARBA" id="ARBA00023015"/>
    </source>
</evidence>
<dbReference type="PANTHER" id="PTHR44688:SF16">
    <property type="entry name" value="DNA-BINDING TRANSCRIPTIONAL ACTIVATOR DEVR_DOSR"/>
    <property type="match status" value="1"/>
</dbReference>
<dbReference type="EMBL" id="PRDS01000003">
    <property type="protein sequence ID" value="PPB81158.1"/>
    <property type="molecule type" value="Genomic_DNA"/>
</dbReference>
<dbReference type="GO" id="GO:0006355">
    <property type="term" value="P:regulation of DNA-templated transcription"/>
    <property type="evidence" value="ECO:0007669"/>
    <property type="project" value="InterPro"/>
</dbReference>
<dbReference type="CDD" id="cd06170">
    <property type="entry name" value="LuxR_C_like"/>
    <property type="match status" value="1"/>
</dbReference>
<keyword evidence="2 5" id="KW-0238">DNA-binding</keyword>
<keyword evidence="3" id="KW-0804">Transcription</keyword>
<accession>A0A2S5JII4</accession>
<keyword evidence="6" id="KW-1185">Reference proteome</keyword>
<comment type="caution">
    <text evidence="5">The sequence shown here is derived from an EMBL/GenBank/DDBJ whole genome shotgun (WGS) entry which is preliminary data.</text>
</comment>
<evidence type="ECO:0000256" key="2">
    <source>
        <dbReference type="ARBA" id="ARBA00023125"/>
    </source>
</evidence>
<gene>
    <name evidence="5" type="ORF">LV82_01200</name>
</gene>
<dbReference type="SMART" id="SM00421">
    <property type="entry name" value="HTH_LUXR"/>
    <property type="match status" value="1"/>
</dbReference>
<dbReference type="GO" id="GO:0003677">
    <property type="term" value="F:DNA binding"/>
    <property type="evidence" value="ECO:0007669"/>
    <property type="project" value="UniProtKB-KW"/>
</dbReference>
<dbReference type="PANTHER" id="PTHR44688">
    <property type="entry name" value="DNA-BINDING TRANSCRIPTIONAL ACTIVATOR DEVR_DOSR"/>
    <property type="match status" value="1"/>
</dbReference>
<evidence type="ECO:0000259" key="4">
    <source>
        <dbReference type="PROSITE" id="PS50043"/>
    </source>
</evidence>
<dbReference type="PRINTS" id="PR00038">
    <property type="entry name" value="HTHLUXR"/>
</dbReference>
<proteinExistence type="predicted"/>
<protein>
    <submittedName>
        <fullName evidence="5">DNA-binding NarL/FixJ family response regulator</fullName>
    </submittedName>
</protein>
<dbReference type="PROSITE" id="PS00622">
    <property type="entry name" value="HTH_LUXR_1"/>
    <property type="match status" value="1"/>
</dbReference>